<protein>
    <recommendedName>
        <fullName evidence="5">GUN4 domain-containing protein</fullName>
    </recommendedName>
</protein>
<dbReference type="Proteomes" id="UP000238937">
    <property type="component" value="Unassembled WGS sequence"/>
</dbReference>
<dbReference type="Pfam" id="PF16416">
    <property type="entry name" value="GUN4_N"/>
    <property type="match status" value="1"/>
</dbReference>
<dbReference type="GO" id="GO:0030288">
    <property type="term" value="C:outer membrane-bounded periplasmic space"/>
    <property type="evidence" value="ECO:0007669"/>
    <property type="project" value="TreeGrafter"/>
</dbReference>
<dbReference type="SUPFAM" id="SSF48371">
    <property type="entry name" value="ARM repeat"/>
    <property type="match status" value="1"/>
</dbReference>
<evidence type="ECO:0000259" key="1">
    <source>
        <dbReference type="Pfam" id="PF05419"/>
    </source>
</evidence>
<dbReference type="Gene3D" id="1.10.10.1770">
    <property type="entry name" value="Gun4-like"/>
    <property type="match status" value="1"/>
</dbReference>
<dbReference type="GO" id="GO:0046906">
    <property type="term" value="F:tetrapyrrole binding"/>
    <property type="evidence" value="ECO:0007669"/>
    <property type="project" value="TreeGrafter"/>
</dbReference>
<organism evidence="3 4">
    <name type="scientific">Chamaesiphon polymorphus CCALA 037</name>
    <dbReference type="NCBI Taxonomy" id="2107692"/>
    <lineage>
        <taxon>Bacteria</taxon>
        <taxon>Bacillati</taxon>
        <taxon>Cyanobacteriota</taxon>
        <taxon>Cyanophyceae</taxon>
        <taxon>Gomontiellales</taxon>
        <taxon>Chamaesiphonaceae</taxon>
        <taxon>Chamaesiphon</taxon>
    </lineage>
</organism>
<evidence type="ECO:0008006" key="5">
    <source>
        <dbReference type="Google" id="ProtNLM"/>
    </source>
</evidence>
<evidence type="ECO:0000313" key="3">
    <source>
        <dbReference type="EMBL" id="PSB51089.1"/>
    </source>
</evidence>
<dbReference type="PANTHER" id="PTHR34800:SF1">
    <property type="entry name" value="TETRAPYRROLE-BINDING PROTEIN, CHLOROPLASTIC"/>
    <property type="match status" value="1"/>
</dbReference>
<dbReference type="InterPro" id="IPR037215">
    <property type="entry name" value="GUN4-like_sf"/>
</dbReference>
<proteinExistence type="predicted"/>
<dbReference type="InterPro" id="IPR016024">
    <property type="entry name" value="ARM-type_fold"/>
</dbReference>
<dbReference type="InterPro" id="IPR008629">
    <property type="entry name" value="GUN4-like"/>
</dbReference>
<dbReference type="EMBL" id="PVWO01000371">
    <property type="protein sequence ID" value="PSB51089.1"/>
    <property type="molecule type" value="Genomic_DNA"/>
</dbReference>
<evidence type="ECO:0000259" key="2">
    <source>
        <dbReference type="Pfam" id="PF16416"/>
    </source>
</evidence>
<dbReference type="CDD" id="cd16383">
    <property type="entry name" value="GUN4"/>
    <property type="match status" value="1"/>
</dbReference>
<dbReference type="OrthoDB" id="7915178at2"/>
<dbReference type="AlphaFoldDB" id="A0A2T1G1G3"/>
<name>A0A2T1G1G3_9CYAN</name>
<dbReference type="Gene3D" id="1.25.40.620">
    <property type="match status" value="1"/>
</dbReference>
<comment type="caution">
    <text evidence="3">The sequence shown here is derived from an EMBL/GenBank/DDBJ whole genome shotgun (WGS) entry which is preliminary data.</text>
</comment>
<dbReference type="PANTHER" id="PTHR34800">
    <property type="entry name" value="TETRAPYRROLE-BINDING PROTEIN, CHLOROPLASTIC"/>
    <property type="match status" value="1"/>
</dbReference>
<dbReference type="SUPFAM" id="SSF140869">
    <property type="entry name" value="GUN4-like"/>
    <property type="match status" value="1"/>
</dbReference>
<sequence length="239" mass="27017">MPDSSTTSPSIPSDIAELQEKFTTNISKNQLQILPQLVATGLPGIEFLSEWLQQQRGTEPTIVGGAVYQALYQSELPAAKDFLDREFPTGIVPLTSSVGIDYTQLQQLLAQRNFQAADKLTNEKLCELAGADAVQRKWIYFTEVEQLPTIDLHTIDALWLFHSEGKFGFSVQREMWLGMSKNWDKLWPKIGWKEGNNWTRYPGSFTWDLTAPRGHLPLSNQLRGVRAISSLLSHPAWEK</sequence>
<evidence type="ECO:0000313" key="4">
    <source>
        <dbReference type="Proteomes" id="UP000238937"/>
    </source>
</evidence>
<feature type="domain" description="GUN4 N-terminal ARM-like repeat" evidence="2">
    <location>
        <begin position="12"/>
        <end position="88"/>
    </location>
</feature>
<dbReference type="InterPro" id="IPR032192">
    <property type="entry name" value="GUN4_N"/>
</dbReference>
<gene>
    <name evidence="3" type="ORF">C7B77_21970</name>
</gene>
<feature type="domain" description="GUN4-like" evidence="1">
    <location>
        <begin position="96"/>
        <end position="235"/>
    </location>
</feature>
<accession>A0A2T1G1G3</accession>
<reference evidence="3 4" key="1">
    <citation type="submission" date="2018-03" db="EMBL/GenBank/DDBJ databases">
        <title>The ancient ancestry and fast evolution of plastids.</title>
        <authorList>
            <person name="Moore K.R."/>
            <person name="Magnabosco C."/>
            <person name="Momper L."/>
            <person name="Gold D.A."/>
            <person name="Bosak T."/>
            <person name="Fournier G.P."/>
        </authorList>
    </citation>
    <scope>NUCLEOTIDE SEQUENCE [LARGE SCALE GENOMIC DNA]</scope>
    <source>
        <strain evidence="3 4">CCALA 037</strain>
    </source>
</reference>
<keyword evidence="4" id="KW-1185">Reference proteome</keyword>
<dbReference type="Pfam" id="PF05419">
    <property type="entry name" value="GUN4"/>
    <property type="match status" value="1"/>
</dbReference>
<dbReference type="RefSeq" id="WP_106309892.1">
    <property type="nucleotide sequence ID" value="NZ_PVWO01000371.1"/>
</dbReference>